<dbReference type="PROSITE" id="PS50920">
    <property type="entry name" value="SOLCAR"/>
    <property type="match status" value="3"/>
</dbReference>
<evidence type="ECO:0000256" key="10">
    <source>
        <dbReference type="RuleBase" id="RU000488"/>
    </source>
</evidence>
<reference evidence="13" key="1">
    <citation type="journal article" date="2018" name="Nat. Microbiol.">
        <title>Leveraging single-cell genomics to expand the fungal tree of life.</title>
        <authorList>
            <person name="Ahrendt S.R."/>
            <person name="Quandt C.A."/>
            <person name="Ciobanu D."/>
            <person name="Clum A."/>
            <person name="Salamov A."/>
            <person name="Andreopoulos B."/>
            <person name="Cheng J.F."/>
            <person name="Woyke T."/>
            <person name="Pelin A."/>
            <person name="Henrissat B."/>
            <person name="Reynolds N.K."/>
            <person name="Benny G.L."/>
            <person name="Smith M.E."/>
            <person name="James T.Y."/>
            <person name="Grigoriev I.V."/>
        </authorList>
    </citation>
    <scope>NUCLEOTIDE SEQUENCE [LARGE SCALE GENOMIC DNA]</scope>
    <source>
        <strain evidence="13">ATCC 52028</strain>
    </source>
</reference>
<feature type="transmembrane region" description="Helical" evidence="11">
    <location>
        <begin position="201"/>
        <end position="222"/>
    </location>
</feature>
<dbReference type="GO" id="GO:0044610">
    <property type="term" value="F:FMN transmembrane transporter activity"/>
    <property type="evidence" value="ECO:0007669"/>
    <property type="project" value="TreeGrafter"/>
</dbReference>
<protein>
    <recommendedName>
        <fullName evidence="14">Mitochondrial carrier</fullName>
    </recommendedName>
</protein>
<dbReference type="InterPro" id="IPR023395">
    <property type="entry name" value="MCP_dom_sf"/>
</dbReference>
<name>A0A4V1IV18_9FUNG</name>
<dbReference type="SUPFAM" id="SSF103506">
    <property type="entry name" value="Mitochondrial carrier"/>
    <property type="match status" value="1"/>
</dbReference>
<keyword evidence="6 11" id="KW-1133">Transmembrane helix</keyword>
<dbReference type="Pfam" id="PF00153">
    <property type="entry name" value="Mito_carr"/>
    <property type="match status" value="3"/>
</dbReference>
<keyword evidence="3 10" id="KW-0813">Transport</keyword>
<feature type="repeat" description="Solcar" evidence="9">
    <location>
        <begin position="2"/>
        <end position="87"/>
    </location>
</feature>
<dbReference type="Gene3D" id="1.50.40.10">
    <property type="entry name" value="Mitochondrial carrier domain"/>
    <property type="match status" value="1"/>
</dbReference>
<keyword evidence="4 9" id="KW-0812">Transmembrane</keyword>
<dbReference type="InterPro" id="IPR018108">
    <property type="entry name" value="MCP_transmembrane"/>
</dbReference>
<keyword evidence="13" id="KW-1185">Reference proteome</keyword>
<feature type="transmembrane region" description="Helical" evidence="11">
    <location>
        <begin position="59"/>
        <end position="81"/>
    </location>
</feature>
<dbReference type="PANTHER" id="PTHR45939:SF5">
    <property type="entry name" value="PEROXISOMAL MEMBRANE PROTEIN PMP34"/>
    <property type="match status" value="1"/>
</dbReference>
<evidence type="ECO:0000313" key="12">
    <source>
        <dbReference type="EMBL" id="RKP02509.1"/>
    </source>
</evidence>
<evidence type="ECO:0000256" key="7">
    <source>
        <dbReference type="ARBA" id="ARBA00023136"/>
    </source>
</evidence>
<dbReference type="GO" id="GO:0080122">
    <property type="term" value="F:AMP transmembrane transporter activity"/>
    <property type="evidence" value="ECO:0007669"/>
    <property type="project" value="TreeGrafter"/>
</dbReference>
<evidence type="ECO:0000256" key="4">
    <source>
        <dbReference type="ARBA" id="ARBA00022692"/>
    </source>
</evidence>
<evidence type="ECO:0000256" key="1">
    <source>
        <dbReference type="ARBA" id="ARBA00004585"/>
    </source>
</evidence>
<dbReference type="GO" id="GO:0015217">
    <property type="term" value="F:ADP transmembrane transporter activity"/>
    <property type="evidence" value="ECO:0007669"/>
    <property type="project" value="TreeGrafter"/>
</dbReference>
<evidence type="ECO:0000256" key="6">
    <source>
        <dbReference type="ARBA" id="ARBA00022989"/>
    </source>
</evidence>
<dbReference type="InterPro" id="IPR052217">
    <property type="entry name" value="Mito/Peroxisomal_Carrier"/>
</dbReference>
<keyword evidence="5" id="KW-0677">Repeat</keyword>
<evidence type="ECO:0000313" key="13">
    <source>
        <dbReference type="Proteomes" id="UP000274922"/>
    </source>
</evidence>
<dbReference type="GO" id="GO:0015230">
    <property type="term" value="F:FAD transmembrane transporter activity"/>
    <property type="evidence" value="ECO:0007669"/>
    <property type="project" value="TreeGrafter"/>
</dbReference>
<feature type="repeat" description="Solcar" evidence="9">
    <location>
        <begin position="196"/>
        <end position="285"/>
    </location>
</feature>
<comment type="subcellular location">
    <subcellularLocation>
        <location evidence="1">Peroxisome membrane</location>
        <topology evidence="1">Multi-pass membrane protein</topology>
    </subcellularLocation>
</comment>
<dbReference type="PANTHER" id="PTHR45939">
    <property type="entry name" value="PEROXISOMAL MEMBRANE PROTEIN PMP34-RELATED"/>
    <property type="match status" value="1"/>
</dbReference>
<keyword evidence="7 9" id="KW-0472">Membrane</keyword>
<feature type="transmembrane region" description="Helical" evidence="11">
    <location>
        <begin position="6"/>
        <end position="26"/>
    </location>
</feature>
<proteinExistence type="inferred from homology"/>
<dbReference type="GO" id="GO:0051724">
    <property type="term" value="F:NAD transmembrane transporter activity"/>
    <property type="evidence" value="ECO:0007669"/>
    <property type="project" value="TreeGrafter"/>
</dbReference>
<feature type="transmembrane region" description="Helical" evidence="11">
    <location>
        <begin position="161"/>
        <end position="181"/>
    </location>
</feature>
<evidence type="ECO:0000256" key="11">
    <source>
        <dbReference type="SAM" id="Phobius"/>
    </source>
</evidence>
<dbReference type="STRING" id="1555241.A0A4V1IV18"/>
<dbReference type="GO" id="GO:0005347">
    <property type="term" value="F:ATP transmembrane transporter activity"/>
    <property type="evidence" value="ECO:0007669"/>
    <property type="project" value="TreeGrafter"/>
</dbReference>
<dbReference type="OrthoDB" id="2019556at2759"/>
<evidence type="ECO:0008006" key="14">
    <source>
        <dbReference type="Google" id="ProtNLM"/>
    </source>
</evidence>
<comment type="similarity">
    <text evidence="2 10">Belongs to the mitochondrial carrier (TC 2.A.29) family.</text>
</comment>
<accession>A0A4V1IV18</accession>
<evidence type="ECO:0000256" key="2">
    <source>
        <dbReference type="ARBA" id="ARBA00006375"/>
    </source>
</evidence>
<evidence type="ECO:0000256" key="8">
    <source>
        <dbReference type="ARBA" id="ARBA00023140"/>
    </source>
</evidence>
<sequence length="299" mass="32668">MGDNLVHAVAGAGGGIVSMALTYPLITVSTRTQVDKSAQKASQVKTFQRILAEEGVTGFYSGIKSALFGIAVTQGVFYYFYEMAKAGFVDQIDRPLTVGQNMISGALAGTATAVMTNPIWVVNLRQTVRRQSMESGTLDPQALSTRATIELILKEDGVRGFWQGIVPALLLVVNPIIQFTIFERLKTAMEKRYKVLSGLQFFLLGAVSKLAATSITYPYIVIKSRSQLRKSKDASQRYNGVVDGLLKIIKHEGVLGLYKGIESKLVQSVLSSALTFAFKEELYLSAVWLMALLKIRAAQ</sequence>
<dbReference type="Proteomes" id="UP000274922">
    <property type="component" value="Unassembled WGS sequence"/>
</dbReference>
<evidence type="ECO:0000256" key="5">
    <source>
        <dbReference type="ARBA" id="ARBA00022737"/>
    </source>
</evidence>
<dbReference type="EMBL" id="ML014142">
    <property type="protein sequence ID" value="RKP02509.1"/>
    <property type="molecule type" value="Genomic_DNA"/>
</dbReference>
<keyword evidence="8" id="KW-0576">Peroxisome</keyword>
<dbReference type="GO" id="GO:0005778">
    <property type="term" value="C:peroxisomal membrane"/>
    <property type="evidence" value="ECO:0007669"/>
    <property type="project" value="UniProtKB-SubCell"/>
</dbReference>
<feature type="transmembrane region" description="Helical" evidence="11">
    <location>
        <begin position="101"/>
        <end position="122"/>
    </location>
</feature>
<organism evidence="12 13">
    <name type="scientific">Caulochytrium protostelioides</name>
    <dbReference type="NCBI Taxonomy" id="1555241"/>
    <lineage>
        <taxon>Eukaryota</taxon>
        <taxon>Fungi</taxon>
        <taxon>Fungi incertae sedis</taxon>
        <taxon>Chytridiomycota</taxon>
        <taxon>Chytridiomycota incertae sedis</taxon>
        <taxon>Chytridiomycetes</taxon>
        <taxon>Caulochytriales</taxon>
        <taxon>Caulochytriaceae</taxon>
        <taxon>Caulochytrium</taxon>
    </lineage>
</organism>
<feature type="repeat" description="Solcar" evidence="9">
    <location>
        <begin position="96"/>
        <end position="188"/>
    </location>
</feature>
<gene>
    <name evidence="12" type="ORF">CXG81DRAFT_29504</name>
</gene>
<dbReference type="GO" id="GO:0015228">
    <property type="term" value="F:coenzyme A transmembrane transporter activity"/>
    <property type="evidence" value="ECO:0007669"/>
    <property type="project" value="TreeGrafter"/>
</dbReference>
<evidence type="ECO:0000256" key="3">
    <source>
        <dbReference type="ARBA" id="ARBA00022448"/>
    </source>
</evidence>
<evidence type="ECO:0000256" key="9">
    <source>
        <dbReference type="PROSITE-ProRule" id="PRU00282"/>
    </source>
</evidence>
<dbReference type="AlphaFoldDB" id="A0A4V1IV18"/>